<dbReference type="SUPFAM" id="SSF52266">
    <property type="entry name" value="SGNH hydrolase"/>
    <property type="match status" value="1"/>
</dbReference>
<evidence type="ECO:0000313" key="1">
    <source>
        <dbReference type="EMBL" id="SEN90835.1"/>
    </source>
</evidence>
<gene>
    <name evidence="1" type="ORF">SAMN04489859_102180</name>
</gene>
<dbReference type="STRING" id="34002.SAMN04489859_102180"/>
<dbReference type="Proteomes" id="UP000199054">
    <property type="component" value="Unassembled WGS sequence"/>
</dbReference>
<keyword evidence="2" id="KW-1185">Reference proteome</keyword>
<dbReference type="RefSeq" id="WP_090613759.1">
    <property type="nucleotide sequence ID" value="NZ_CP067124.1"/>
</dbReference>
<organism evidence="1 2">
    <name type="scientific">Paracoccus alcaliphilus</name>
    <dbReference type="NCBI Taxonomy" id="34002"/>
    <lineage>
        <taxon>Bacteria</taxon>
        <taxon>Pseudomonadati</taxon>
        <taxon>Pseudomonadota</taxon>
        <taxon>Alphaproteobacteria</taxon>
        <taxon>Rhodobacterales</taxon>
        <taxon>Paracoccaceae</taxon>
        <taxon>Paracoccus</taxon>
    </lineage>
</organism>
<name>A0A1H8KDC1_9RHOB</name>
<protein>
    <submittedName>
        <fullName evidence="1">Uncharacterized protein</fullName>
    </submittedName>
</protein>
<dbReference type="EMBL" id="FODE01000021">
    <property type="protein sequence ID" value="SEN90835.1"/>
    <property type="molecule type" value="Genomic_DNA"/>
</dbReference>
<dbReference type="AlphaFoldDB" id="A0A1H8KDC1"/>
<accession>A0A1H8KDC1</accession>
<proteinExistence type="predicted"/>
<sequence>MALSDEINLWLRDFTGYSGDGQGGSGALPVGDRSTARFPIDKRILRYLFMTLAQTMGDPGALQEILDQLDEKADLANTAKSFNTRAAAVSAGQSALSASLGLILVDEGDYYTVRGANQTEDDPLFATAPRWGVRDRIPTQAVMDALRDEVRDGRVYYLPAQQSPSGVDVPSWADFVITSFFAGNTTREWRPLATGPSDGLETEDFAQDANGRWWRRVRDAAAQEERAERIAEDNARTQAIRVSVPIPIVVDPDTSTGDNIVAEIESTMIAAGITSVPTIGSIEYRPMASNEAANPTITIGALTASVRGADGQAWPAGGFVVGRVYNLRRIAGVFRVQVGDVSLAEIQAEATVRNSADRIIGVIPLTNIGGSGNAITAEIDPATDLSGFTAGRLFRLTAAHNNETGNITVQVSGTTRNLRDVDFSILPAEAIREGRTYIIETIGAQFARVVSAIRTLADAEADKQEAISHADAQIELVNDAPLLSDGSRSLMRLGGRDIMRMTASGPRLAGPAGGAVAAPEGGWAAVENSEGEVEFTAQAGTYGIDAVDRFMERGGVRYPVAAPAGTTRTAYILSVMGQSNADATEMNDPLPWRFPPMKHHIFTLDDIQGIRGGLRGWLGVPTPAGPKRLIPVQQDAWTWADSTIHSYGATAAARLGQLLGDPYPVFTVRSSAVGGTKIIGDNPGQGIWKDSNDDYTTPWNNWTQDIRDTFYGLTDLGYEVAGIFICFTHQEGDWQTAREVYATQLADMMDDREATSAEDAPGVPFHWFCDQASGSGLRSPMYRGGAWQSRLAIVDVVEARANATMVMPRYHMDFGINGGSLENIHHSFTSRTCPQGETFAHAMREVIKGREWRCPRMVSATVEGNNIAVDFDSLAPLMIDWTFCKVRPDAGFKIGDGSITVQSVTQTGQRQITLQCSASPSGQLLAYAWREQDAQDVSDIWPISTGAIRDGFEAPSLFLSGKRVLRPALGYTLQL</sequence>
<reference evidence="1 2" key="1">
    <citation type="submission" date="2016-10" db="EMBL/GenBank/DDBJ databases">
        <authorList>
            <person name="de Groot N.N."/>
        </authorList>
    </citation>
    <scope>NUCLEOTIDE SEQUENCE [LARGE SCALE GENOMIC DNA]</scope>
    <source>
        <strain evidence="1 2">DSM 8512</strain>
    </source>
</reference>
<dbReference type="OrthoDB" id="7762179at2"/>
<evidence type="ECO:0000313" key="2">
    <source>
        <dbReference type="Proteomes" id="UP000199054"/>
    </source>
</evidence>